<evidence type="ECO:0000256" key="3">
    <source>
        <dbReference type="PROSITE-ProRule" id="PRU00110"/>
    </source>
</evidence>
<evidence type="ECO:0000256" key="1">
    <source>
        <dbReference type="ARBA" id="ARBA00022553"/>
    </source>
</evidence>
<dbReference type="Gene3D" id="1.20.120.160">
    <property type="entry name" value="HPT domain"/>
    <property type="match status" value="1"/>
</dbReference>
<keyword evidence="1 4" id="KW-0597">Phosphoprotein</keyword>
<feature type="modified residue" description="Phosphohistidine" evidence="3">
    <location>
        <position position="193"/>
    </location>
</feature>
<evidence type="ECO:0000256" key="2">
    <source>
        <dbReference type="ARBA" id="ARBA00023012"/>
    </source>
</evidence>
<dbReference type="SUPFAM" id="SSF52172">
    <property type="entry name" value="CheY-like"/>
    <property type="match status" value="1"/>
</dbReference>
<sequence>MKPRILLVEDDHTTATFLCAAAEALPANVDTVGSRAAALAQATNIAYALWLVDAHLPDGDGAGLLAELRALGLDTPAIAHTAARDAELHHTLHQAGFDAVLVKPLAAAALRAALAGALAGRRPLRVAEAGPEEPAGSGALAWDDAAALRALNGERAHMEALRQLFLAELPVAHGQVMASARSGRHDALRDALHRLRASCGFVGAARLEAAVKALQAAPDADAALAGFDAATQELLPP</sequence>
<evidence type="ECO:0000313" key="8">
    <source>
        <dbReference type="Proteomes" id="UP001589898"/>
    </source>
</evidence>
<dbReference type="SMART" id="SM00448">
    <property type="entry name" value="REC"/>
    <property type="match status" value="1"/>
</dbReference>
<gene>
    <name evidence="7" type="ORF">ACFFFU_04245</name>
</gene>
<dbReference type="RefSeq" id="WP_229823226.1">
    <property type="nucleotide sequence ID" value="NZ_BMZT01000005.1"/>
</dbReference>
<evidence type="ECO:0000259" key="5">
    <source>
        <dbReference type="PROSITE" id="PS50110"/>
    </source>
</evidence>
<name>A0ABV6SU66_9GAMM</name>
<evidence type="ECO:0000259" key="6">
    <source>
        <dbReference type="PROSITE" id="PS50894"/>
    </source>
</evidence>
<dbReference type="InterPro" id="IPR001789">
    <property type="entry name" value="Sig_transdc_resp-reg_receiver"/>
</dbReference>
<protein>
    <submittedName>
        <fullName evidence="7">Response regulator transcription factor</fullName>
    </submittedName>
</protein>
<dbReference type="Proteomes" id="UP001589898">
    <property type="component" value="Unassembled WGS sequence"/>
</dbReference>
<feature type="modified residue" description="4-aspartylphosphate" evidence="4">
    <location>
        <position position="53"/>
    </location>
</feature>
<dbReference type="Pfam" id="PF00072">
    <property type="entry name" value="Response_reg"/>
    <property type="match status" value="1"/>
</dbReference>
<dbReference type="Gene3D" id="3.40.50.2300">
    <property type="match status" value="1"/>
</dbReference>
<dbReference type="EMBL" id="JBHLTF010000009">
    <property type="protein sequence ID" value="MFC0716969.1"/>
    <property type="molecule type" value="Genomic_DNA"/>
</dbReference>
<dbReference type="CDD" id="cd00156">
    <property type="entry name" value="REC"/>
    <property type="match status" value="1"/>
</dbReference>
<feature type="domain" description="Response regulatory" evidence="5">
    <location>
        <begin position="4"/>
        <end position="118"/>
    </location>
</feature>
<keyword evidence="8" id="KW-1185">Reference proteome</keyword>
<comment type="caution">
    <text evidence="7">The sequence shown here is derived from an EMBL/GenBank/DDBJ whole genome shotgun (WGS) entry which is preliminary data.</text>
</comment>
<dbReference type="InterPro" id="IPR011006">
    <property type="entry name" value="CheY-like_superfamily"/>
</dbReference>
<dbReference type="PANTHER" id="PTHR44591">
    <property type="entry name" value="STRESS RESPONSE REGULATOR PROTEIN 1"/>
    <property type="match status" value="1"/>
</dbReference>
<dbReference type="SUPFAM" id="SSF47226">
    <property type="entry name" value="Histidine-containing phosphotransfer domain, HPT domain"/>
    <property type="match status" value="1"/>
</dbReference>
<accession>A0ABV6SU66</accession>
<proteinExistence type="predicted"/>
<dbReference type="InterPro" id="IPR008207">
    <property type="entry name" value="Sig_transdc_His_kin_Hpt_dom"/>
</dbReference>
<dbReference type="PROSITE" id="PS50894">
    <property type="entry name" value="HPT"/>
    <property type="match status" value="1"/>
</dbReference>
<reference evidence="7 8" key="1">
    <citation type="submission" date="2024-09" db="EMBL/GenBank/DDBJ databases">
        <authorList>
            <person name="Sun Q."/>
            <person name="Mori K."/>
        </authorList>
    </citation>
    <scope>NUCLEOTIDE SEQUENCE [LARGE SCALE GENOMIC DNA]</scope>
    <source>
        <strain evidence="7 8">KCTC 52403</strain>
    </source>
</reference>
<dbReference type="InterPro" id="IPR036641">
    <property type="entry name" value="HPT_dom_sf"/>
</dbReference>
<dbReference type="InterPro" id="IPR050595">
    <property type="entry name" value="Bact_response_regulator"/>
</dbReference>
<keyword evidence="2" id="KW-0902">Two-component regulatory system</keyword>
<evidence type="ECO:0000313" key="7">
    <source>
        <dbReference type="EMBL" id="MFC0716969.1"/>
    </source>
</evidence>
<organism evidence="7 8">
    <name type="scientific">Luteimonas padinae</name>
    <dbReference type="NCBI Taxonomy" id="1714359"/>
    <lineage>
        <taxon>Bacteria</taxon>
        <taxon>Pseudomonadati</taxon>
        <taxon>Pseudomonadota</taxon>
        <taxon>Gammaproteobacteria</taxon>
        <taxon>Lysobacterales</taxon>
        <taxon>Lysobacteraceae</taxon>
        <taxon>Luteimonas</taxon>
    </lineage>
</organism>
<evidence type="ECO:0000256" key="4">
    <source>
        <dbReference type="PROSITE-ProRule" id="PRU00169"/>
    </source>
</evidence>
<dbReference type="PROSITE" id="PS50110">
    <property type="entry name" value="RESPONSE_REGULATORY"/>
    <property type="match status" value="1"/>
</dbReference>
<feature type="domain" description="HPt" evidence="6">
    <location>
        <begin position="154"/>
        <end position="237"/>
    </location>
</feature>
<dbReference type="PANTHER" id="PTHR44591:SF21">
    <property type="entry name" value="TWO-COMPONENT RESPONSE REGULATOR"/>
    <property type="match status" value="1"/>
</dbReference>